<dbReference type="Pfam" id="PF00010">
    <property type="entry name" value="HLH"/>
    <property type="match status" value="1"/>
</dbReference>
<evidence type="ECO:0000256" key="7">
    <source>
        <dbReference type="SAM" id="MobiDB-lite"/>
    </source>
</evidence>
<feature type="region of interest" description="Disordered" evidence="7">
    <location>
        <begin position="80"/>
        <end position="115"/>
    </location>
</feature>
<dbReference type="SMART" id="SM00353">
    <property type="entry name" value="HLH"/>
    <property type="match status" value="1"/>
</dbReference>
<dbReference type="GO" id="GO:0046983">
    <property type="term" value="F:protein dimerization activity"/>
    <property type="evidence" value="ECO:0007669"/>
    <property type="project" value="InterPro"/>
</dbReference>
<dbReference type="GO" id="GO:0016607">
    <property type="term" value="C:nuclear speck"/>
    <property type="evidence" value="ECO:0007669"/>
    <property type="project" value="UniProtKB-SubCell"/>
</dbReference>
<keyword evidence="6" id="KW-0539">Nucleus</keyword>
<name>A0A9P0F4F1_BEMTA</name>
<evidence type="ECO:0000256" key="2">
    <source>
        <dbReference type="ARBA" id="ARBA00004496"/>
    </source>
</evidence>
<dbReference type="InterPro" id="IPR050359">
    <property type="entry name" value="bHLH_transcription_factors"/>
</dbReference>
<dbReference type="Gene3D" id="4.10.280.10">
    <property type="entry name" value="Helix-loop-helix DNA-binding domain"/>
    <property type="match status" value="1"/>
</dbReference>
<dbReference type="CDD" id="cd11421">
    <property type="entry name" value="bHLH_TS_ATOH8"/>
    <property type="match status" value="1"/>
</dbReference>
<gene>
    <name evidence="9" type="ORF">BEMITA_LOCUS6631</name>
</gene>
<evidence type="ECO:0000259" key="8">
    <source>
        <dbReference type="PROSITE" id="PS50888"/>
    </source>
</evidence>
<dbReference type="GO" id="GO:0005737">
    <property type="term" value="C:cytoplasm"/>
    <property type="evidence" value="ECO:0007669"/>
    <property type="project" value="UniProtKB-SubCell"/>
</dbReference>
<feature type="region of interest" description="Disordered" evidence="7">
    <location>
        <begin position="1"/>
        <end position="30"/>
    </location>
</feature>
<feature type="region of interest" description="Disordered" evidence="7">
    <location>
        <begin position="330"/>
        <end position="469"/>
    </location>
</feature>
<evidence type="ECO:0000256" key="1">
    <source>
        <dbReference type="ARBA" id="ARBA00004324"/>
    </source>
</evidence>
<dbReference type="PANTHER" id="PTHR19290:SF102">
    <property type="entry name" value="TRANSCRIPTION FACTOR ATOH8"/>
    <property type="match status" value="1"/>
</dbReference>
<feature type="compositionally biased region" description="Basic and acidic residues" evidence="7">
    <location>
        <begin position="458"/>
        <end position="469"/>
    </location>
</feature>
<feature type="region of interest" description="Disordered" evidence="7">
    <location>
        <begin position="214"/>
        <end position="233"/>
    </location>
</feature>
<dbReference type="InterPro" id="IPR011598">
    <property type="entry name" value="bHLH_dom"/>
</dbReference>
<feature type="region of interest" description="Disordered" evidence="7">
    <location>
        <begin position="275"/>
        <end position="317"/>
    </location>
</feature>
<evidence type="ECO:0000256" key="4">
    <source>
        <dbReference type="ARBA" id="ARBA00023125"/>
    </source>
</evidence>
<dbReference type="PANTHER" id="PTHR19290">
    <property type="entry name" value="BASIC HELIX-LOOP-HELIX PROTEIN NEUROGENIN-RELATED"/>
    <property type="match status" value="1"/>
</dbReference>
<dbReference type="InterPro" id="IPR036638">
    <property type="entry name" value="HLH_DNA-bd_sf"/>
</dbReference>
<sequence length="567" mass="63348">MGSQIGPPCHREATRRNARRPTPEAASSDNCYAHSPVELMKLPINLETFMVDVRVAYRLQWVILSNRVVRYRDLKMASPGDNRDAGFCSGEDEDLDVDHADTDADNSPTDVSEDSVDVKVHVIGGITQKRKLTARSDSNPKRSKQEDSKTRSPFRPWSHETPRPHIPAPPLVPCGYTPPLCRPIEQAEPLSLVVKTRDRIYKPKYAGRLRASPEPIKTEPISPTSEPISPLLRPPELSAIPRESLLGHVAYPMHLVPPIGQDRIPVWPPRATPKEPISRDLNPVFPAESIPSPNVIRSPSETVTIDATSSRSPGYVSAEPVVRCSVLRPPSVSEDRVPRPESLLRPNGPKREPSPSHGPPKLRIKMEHRDTDDRLSRVPEDSCGRLAVPEDPSGRFVVPEDPSGRFAVPEDPSGRFAVSESGDLNPAYREVTVKEEPEEEPREGRRKSSQQQRNYKNMTRERRMEANARERTRVHTISAAFETLRHAVPAYSHNQKLSKLSVLRIACSYIMTLSRIAGLDYSADQSEPSVASCVENKFSFRFIAYYTIAICMGNSKESWIGFGIFAL</sequence>
<dbReference type="InterPro" id="IPR032660">
    <property type="entry name" value="ATOH8_bHLH"/>
</dbReference>
<keyword evidence="3" id="KW-0805">Transcription regulation</keyword>
<dbReference type="GO" id="GO:0003700">
    <property type="term" value="F:DNA-binding transcription factor activity"/>
    <property type="evidence" value="ECO:0007669"/>
    <property type="project" value="InterPro"/>
</dbReference>
<proteinExistence type="predicted"/>
<dbReference type="GO" id="GO:0009653">
    <property type="term" value="P:anatomical structure morphogenesis"/>
    <property type="evidence" value="ECO:0007669"/>
    <property type="project" value="TreeGrafter"/>
</dbReference>
<feature type="compositionally biased region" description="Low complexity" evidence="7">
    <location>
        <begin position="218"/>
        <end position="231"/>
    </location>
</feature>
<keyword evidence="5" id="KW-0804">Transcription</keyword>
<accession>A0A9P0F4F1</accession>
<dbReference type="SUPFAM" id="SSF47459">
    <property type="entry name" value="HLH, helix-loop-helix DNA-binding domain"/>
    <property type="match status" value="1"/>
</dbReference>
<dbReference type="PROSITE" id="PS50888">
    <property type="entry name" value="BHLH"/>
    <property type="match status" value="1"/>
</dbReference>
<organism evidence="9 10">
    <name type="scientific">Bemisia tabaci</name>
    <name type="common">Sweetpotato whitefly</name>
    <name type="synonym">Aleurodes tabaci</name>
    <dbReference type="NCBI Taxonomy" id="7038"/>
    <lineage>
        <taxon>Eukaryota</taxon>
        <taxon>Metazoa</taxon>
        <taxon>Ecdysozoa</taxon>
        <taxon>Arthropoda</taxon>
        <taxon>Hexapoda</taxon>
        <taxon>Insecta</taxon>
        <taxon>Pterygota</taxon>
        <taxon>Neoptera</taxon>
        <taxon>Paraneoptera</taxon>
        <taxon>Hemiptera</taxon>
        <taxon>Sternorrhyncha</taxon>
        <taxon>Aleyrodoidea</taxon>
        <taxon>Aleyrodidae</taxon>
        <taxon>Aleyrodinae</taxon>
        <taxon>Bemisia</taxon>
    </lineage>
</organism>
<evidence type="ECO:0000256" key="6">
    <source>
        <dbReference type="ARBA" id="ARBA00023242"/>
    </source>
</evidence>
<dbReference type="Proteomes" id="UP001152759">
    <property type="component" value="Chromosome 3"/>
</dbReference>
<feature type="domain" description="BHLH" evidence="8">
    <location>
        <begin position="461"/>
        <end position="513"/>
    </location>
</feature>
<feature type="compositionally biased region" description="Basic and acidic residues" evidence="7">
    <location>
        <begin position="364"/>
        <end position="383"/>
    </location>
</feature>
<evidence type="ECO:0000256" key="5">
    <source>
        <dbReference type="ARBA" id="ARBA00023163"/>
    </source>
</evidence>
<dbReference type="EMBL" id="OU963864">
    <property type="protein sequence ID" value="CAH0387639.1"/>
    <property type="molecule type" value="Genomic_DNA"/>
</dbReference>
<protein>
    <recommendedName>
        <fullName evidence="8">BHLH domain-containing protein</fullName>
    </recommendedName>
</protein>
<dbReference type="AlphaFoldDB" id="A0A9P0F4F1"/>
<keyword evidence="4" id="KW-0238">DNA-binding</keyword>
<dbReference type="GO" id="GO:0045944">
    <property type="term" value="P:positive regulation of transcription by RNA polymerase II"/>
    <property type="evidence" value="ECO:0007669"/>
    <property type="project" value="TreeGrafter"/>
</dbReference>
<evidence type="ECO:0000256" key="3">
    <source>
        <dbReference type="ARBA" id="ARBA00023015"/>
    </source>
</evidence>
<dbReference type="GO" id="GO:0070888">
    <property type="term" value="F:E-box binding"/>
    <property type="evidence" value="ECO:0007669"/>
    <property type="project" value="TreeGrafter"/>
</dbReference>
<evidence type="ECO:0000313" key="10">
    <source>
        <dbReference type="Proteomes" id="UP001152759"/>
    </source>
</evidence>
<dbReference type="FunFam" id="4.10.280.10:FF:000052">
    <property type="entry name" value="Protein atonal homolog 8"/>
    <property type="match status" value="1"/>
</dbReference>
<feature type="compositionally biased region" description="Basic and acidic residues" evidence="7">
    <location>
        <begin position="138"/>
        <end position="150"/>
    </location>
</feature>
<feature type="compositionally biased region" description="Polar residues" evidence="7">
    <location>
        <begin position="291"/>
        <end position="312"/>
    </location>
</feature>
<feature type="region of interest" description="Disordered" evidence="7">
    <location>
        <begin position="127"/>
        <end position="170"/>
    </location>
</feature>
<keyword evidence="10" id="KW-1185">Reference proteome</keyword>
<comment type="subcellular location">
    <subcellularLocation>
        <location evidence="2">Cytoplasm</location>
    </subcellularLocation>
    <subcellularLocation>
        <location evidence="1">Nucleus speckle</location>
    </subcellularLocation>
</comment>
<evidence type="ECO:0000313" key="9">
    <source>
        <dbReference type="EMBL" id="CAH0387639.1"/>
    </source>
</evidence>
<reference evidence="9" key="1">
    <citation type="submission" date="2021-12" db="EMBL/GenBank/DDBJ databases">
        <authorList>
            <person name="King R."/>
        </authorList>
    </citation>
    <scope>NUCLEOTIDE SEQUENCE</scope>
</reference>